<feature type="binding site" evidence="5">
    <location>
        <position position="316"/>
    </location>
    <ligand>
        <name>substrate</name>
    </ligand>
</feature>
<accession>A0A830G1P2</accession>
<sequence length="460" mass="47796">MSGDADDGASGASDADAAVDGGADADDGASGASDADAAVDGGADADGGPAVRRLSAWDADDLRPLADAYGTPLYVDDRSRVRENYARLAEAFPDAEVLFAMKANAGGHVLRTLRDAGAGAECASAGELARALDAGFDPADVHYTAVNPPDADLDYARRVADEHPALTVTAGARDTVERLAERGFAGRFCLRVHPGVGAGHSESVSTGKDAKFGVPADEAVDVLDRAAEHGFDVVGLHAHAGSGITNDQLDDHERVVSTLADVARESGRDFEFVDVGGGFGVPYREREDALDLDRVAERTRDALTGVDATLMVEPGRYLVADAGVLLTEVNTVKRVGGAVIAGADAGMTTLVRPAMYGSYHPIRSLVEESRATEEVSVVGPVCESTDVLGEARDLPAPERGDLLAVGNAGAYGVEMASNYNSRPRPAVVALDDEGEELVRRRETLADVTHAEDTAGTYPDP</sequence>
<feature type="domain" description="Orn/DAP/Arg decarboxylase 2 N-terminal" evidence="10">
    <location>
        <begin position="79"/>
        <end position="320"/>
    </location>
</feature>
<dbReference type="NCBIfam" id="TIGR01048">
    <property type="entry name" value="lysA"/>
    <property type="match status" value="1"/>
</dbReference>
<comment type="function">
    <text evidence="5">Specifically catalyzes the decarboxylation of meso-diaminopimelate (meso-DAP) to L-lysine.</text>
</comment>
<feature type="binding site" evidence="5">
    <location>
        <position position="411"/>
    </location>
    <ligand>
        <name>pyridoxal 5'-phosphate</name>
        <dbReference type="ChEBI" id="CHEBI:597326"/>
    </ligand>
</feature>
<dbReference type="PRINTS" id="PR01181">
    <property type="entry name" value="DAPDCRBXLASE"/>
</dbReference>
<gene>
    <name evidence="5" type="primary">lysA</name>
    <name evidence="11" type="ORF">GCM10009017_21600</name>
    <name evidence="12" type="ORF">J2752_002228</name>
</gene>
<feature type="compositionally biased region" description="Low complexity" evidence="9">
    <location>
        <begin position="8"/>
        <end position="46"/>
    </location>
</feature>
<dbReference type="InterPro" id="IPR029066">
    <property type="entry name" value="PLP-binding_barrel"/>
</dbReference>
<dbReference type="Gene3D" id="3.20.20.10">
    <property type="entry name" value="Alanine racemase"/>
    <property type="match status" value="1"/>
</dbReference>
<feature type="modified residue" description="N6-(pyridoxal phosphate)lysine" evidence="5 7">
    <location>
        <position position="102"/>
    </location>
</feature>
<dbReference type="InterPro" id="IPR022653">
    <property type="entry name" value="De-COase2_pyr-phos_BS"/>
</dbReference>
<dbReference type="UniPathway" id="UPA00034">
    <property type="reaction ID" value="UER00027"/>
</dbReference>
<keyword evidence="4 5" id="KW-0456">Lyase</keyword>
<dbReference type="EMBL" id="BMOO01000005">
    <property type="protein sequence ID" value="GGM71162.1"/>
    <property type="molecule type" value="Genomic_DNA"/>
</dbReference>
<name>A0A830G1P2_9EURY</name>
<feature type="binding site" evidence="5">
    <location>
        <position position="411"/>
    </location>
    <ligand>
        <name>substrate</name>
    </ligand>
</feature>
<comment type="pathway">
    <text evidence="5 8">Amino-acid biosynthesis; L-lysine biosynthesis via DAP pathway; L-lysine from DL-2,6-diaminopimelate: step 1/1.</text>
</comment>
<dbReference type="InterPro" id="IPR022644">
    <property type="entry name" value="De-COase2_N"/>
</dbReference>
<dbReference type="Gene3D" id="2.40.37.10">
    <property type="entry name" value="Lyase, Ornithine Decarboxylase, Chain A, domain 1"/>
    <property type="match status" value="1"/>
</dbReference>
<keyword evidence="3 5" id="KW-0663">Pyridoxal phosphate</keyword>
<reference evidence="11" key="1">
    <citation type="journal article" date="2014" name="Int. J. Syst. Evol. Microbiol.">
        <title>Complete genome sequence of Corynebacterium casei LMG S-19264T (=DSM 44701T), isolated from a smear-ripened cheese.</title>
        <authorList>
            <consortium name="US DOE Joint Genome Institute (JGI-PGF)"/>
            <person name="Walter F."/>
            <person name="Albersmeier A."/>
            <person name="Kalinowski J."/>
            <person name="Ruckert C."/>
        </authorList>
    </citation>
    <scope>NUCLEOTIDE SEQUENCE</scope>
    <source>
        <strain evidence="11">JCM 16108</strain>
    </source>
</reference>
<comment type="similarity">
    <text evidence="5">Belongs to the Orn/Lys/Arg decarboxylase class-II family. LysA subfamily.</text>
</comment>
<dbReference type="GO" id="GO:0030170">
    <property type="term" value="F:pyridoxal phosphate binding"/>
    <property type="evidence" value="ECO:0007669"/>
    <property type="project" value="UniProtKB-UniRule"/>
</dbReference>
<feature type="active site" description="Proton donor" evidence="7">
    <location>
        <position position="382"/>
    </location>
</feature>
<feature type="binding site" evidence="5">
    <location>
        <position position="356"/>
    </location>
    <ligand>
        <name>substrate</name>
    </ligand>
</feature>
<dbReference type="PANTHER" id="PTHR43727:SF2">
    <property type="entry name" value="GROUP IV DECARBOXYLASE"/>
    <property type="match status" value="1"/>
</dbReference>
<comment type="cofactor">
    <cofactor evidence="1 5 7 8">
        <name>pyridoxal 5'-phosphate</name>
        <dbReference type="ChEBI" id="CHEBI:597326"/>
    </cofactor>
</comment>
<dbReference type="Pfam" id="PF02784">
    <property type="entry name" value="Orn_Arg_deC_N"/>
    <property type="match status" value="1"/>
</dbReference>
<feature type="binding site" evidence="5">
    <location>
        <begin position="313"/>
        <end position="316"/>
    </location>
    <ligand>
        <name>pyridoxal 5'-phosphate</name>
        <dbReference type="ChEBI" id="CHEBI:597326"/>
    </ligand>
</feature>
<dbReference type="PANTHER" id="PTHR43727">
    <property type="entry name" value="DIAMINOPIMELATE DECARBOXYLASE"/>
    <property type="match status" value="1"/>
</dbReference>
<evidence type="ECO:0000256" key="1">
    <source>
        <dbReference type="ARBA" id="ARBA00001933"/>
    </source>
</evidence>
<reference evidence="12" key="3">
    <citation type="submission" date="2021-03" db="EMBL/GenBank/DDBJ databases">
        <title>Genomic Encyclopedia of Type Strains, Phase IV (KMG-IV): sequencing the most valuable type-strain genomes for metagenomic binning, comparative biology and taxonomic classification.</title>
        <authorList>
            <person name="Goeker M."/>
        </authorList>
    </citation>
    <scope>NUCLEOTIDE SEQUENCE</scope>
    <source>
        <strain evidence="12">DSM 22443</strain>
    </source>
</reference>
<dbReference type="CDD" id="cd06828">
    <property type="entry name" value="PLPDE_III_DapDC"/>
    <property type="match status" value="1"/>
</dbReference>
<feature type="region of interest" description="Disordered" evidence="9">
    <location>
        <begin position="1"/>
        <end position="46"/>
    </location>
</feature>
<dbReference type="PRINTS" id="PR01179">
    <property type="entry name" value="ODADCRBXLASE"/>
</dbReference>
<dbReference type="EC" id="4.1.1.20" evidence="5 6"/>
<evidence type="ECO:0000256" key="3">
    <source>
        <dbReference type="ARBA" id="ARBA00022898"/>
    </source>
</evidence>
<dbReference type="SUPFAM" id="SSF51419">
    <property type="entry name" value="PLP-binding barrel"/>
    <property type="match status" value="1"/>
</dbReference>
<evidence type="ECO:0000256" key="9">
    <source>
        <dbReference type="SAM" id="MobiDB-lite"/>
    </source>
</evidence>
<dbReference type="HAMAP" id="MF_02120">
    <property type="entry name" value="LysA"/>
    <property type="match status" value="1"/>
</dbReference>
<dbReference type="GO" id="GO:0009089">
    <property type="term" value="P:lysine biosynthetic process via diaminopimelate"/>
    <property type="evidence" value="ECO:0007669"/>
    <property type="project" value="UniProtKB-UniRule"/>
</dbReference>
<evidence type="ECO:0000256" key="5">
    <source>
        <dbReference type="HAMAP-Rule" id="MF_02120"/>
    </source>
</evidence>
<feature type="binding site" evidence="5">
    <location>
        <position position="383"/>
    </location>
    <ligand>
        <name>substrate</name>
    </ligand>
</feature>
<dbReference type="InterPro" id="IPR002986">
    <property type="entry name" value="DAP_deCOOHase_LysA"/>
</dbReference>
<evidence type="ECO:0000256" key="8">
    <source>
        <dbReference type="RuleBase" id="RU003738"/>
    </source>
</evidence>
<dbReference type="AlphaFoldDB" id="A0A830G1P2"/>
<dbReference type="PROSITE" id="PS00878">
    <property type="entry name" value="ODR_DC_2_1"/>
    <property type="match status" value="1"/>
</dbReference>
<evidence type="ECO:0000259" key="10">
    <source>
        <dbReference type="Pfam" id="PF02784"/>
    </source>
</evidence>
<evidence type="ECO:0000256" key="2">
    <source>
        <dbReference type="ARBA" id="ARBA00022793"/>
    </source>
</evidence>
<feature type="binding site" evidence="5">
    <location>
        <position position="278"/>
    </location>
    <ligand>
        <name>pyridoxal 5'-phosphate</name>
        <dbReference type="ChEBI" id="CHEBI:597326"/>
    </ligand>
</feature>
<dbReference type="InterPro" id="IPR009006">
    <property type="entry name" value="Ala_racemase/Decarboxylase_C"/>
</dbReference>
<comment type="catalytic activity">
    <reaction evidence="5 8">
        <text>meso-2,6-diaminopimelate + H(+) = L-lysine + CO2</text>
        <dbReference type="Rhea" id="RHEA:15101"/>
        <dbReference type="ChEBI" id="CHEBI:15378"/>
        <dbReference type="ChEBI" id="CHEBI:16526"/>
        <dbReference type="ChEBI" id="CHEBI:32551"/>
        <dbReference type="ChEBI" id="CHEBI:57791"/>
        <dbReference type="EC" id="4.1.1.20"/>
    </reaction>
</comment>
<reference evidence="11" key="2">
    <citation type="submission" date="2020-09" db="EMBL/GenBank/DDBJ databases">
        <authorList>
            <person name="Sun Q."/>
            <person name="Ohkuma M."/>
        </authorList>
    </citation>
    <scope>NUCLEOTIDE SEQUENCE</scope>
    <source>
        <strain evidence="11">JCM 16108</strain>
    </source>
</reference>
<dbReference type="OrthoDB" id="18565at2157"/>
<comment type="subunit">
    <text evidence="5">Homodimer.</text>
</comment>
<keyword evidence="13" id="KW-1185">Reference proteome</keyword>
<dbReference type="InterPro" id="IPR000183">
    <property type="entry name" value="Orn/DAP/Arg_de-COase"/>
</dbReference>
<evidence type="ECO:0000256" key="6">
    <source>
        <dbReference type="NCBIfam" id="TIGR01048"/>
    </source>
</evidence>
<evidence type="ECO:0000313" key="12">
    <source>
        <dbReference type="EMBL" id="MBP1955305.1"/>
    </source>
</evidence>
<dbReference type="RefSeq" id="WP_188872626.1">
    <property type="nucleotide sequence ID" value="NZ_BMOO01000005.1"/>
</dbReference>
<keyword evidence="5 8" id="KW-0457">Lysine biosynthesis</keyword>
<proteinExistence type="inferred from homology"/>
<keyword evidence="2 5" id="KW-0210">Decarboxylase</keyword>
<protein>
    <recommendedName>
        <fullName evidence="5 6">Diaminopimelate decarboxylase</fullName>
        <shortName evidence="5">DAP decarboxylase</shortName>
        <shortName evidence="5">DAPDC</shortName>
        <ecNumber evidence="5 6">4.1.1.20</ecNumber>
    </recommendedName>
</protein>
<keyword evidence="5" id="KW-0028">Amino-acid biosynthesis</keyword>
<dbReference type="GO" id="GO:0008836">
    <property type="term" value="F:diaminopimelate decarboxylase activity"/>
    <property type="evidence" value="ECO:0007669"/>
    <property type="project" value="UniProtKB-UniRule"/>
</dbReference>
<evidence type="ECO:0000256" key="7">
    <source>
        <dbReference type="PIRSR" id="PIRSR600183-50"/>
    </source>
</evidence>
<dbReference type="Proteomes" id="UP000765891">
    <property type="component" value="Unassembled WGS sequence"/>
</dbReference>
<comment type="caution">
    <text evidence="11">The sequence shown here is derived from an EMBL/GenBank/DDBJ whole genome shotgun (WGS) entry which is preliminary data.</text>
</comment>
<organism evidence="11 13">
    <name type="scientific">Halarchaeum rubridurum</name>
    <dbReference type="NCBI Taxonomy" id="489911"/>
    <lineage>
        <taxon>Archaea</taxon>
        <taxon>Methanobacteriati</taxon>
        <taxon>Methanobacteriota</taxon>
        <taxon>Stenosarchaea group</taxon>
        <taxon>Halobacteria</taxon>
        <taxon>Halobacteriales</taxon>
        <taxon>Halobacteriaceae</taxon>
    </lineage>
</organism>
<evidence type="ECO:0000256" key="4">
    <source>
        <dbReference type="ARBA" id="ARBA00023239"/>
    </source>
</evidence>
<dbReference type="Proteomes" id="UP000614609">
    <property type="component" value="Unassembled WGS sequence"/>
</dbReference>
<dbReference type="SUPFAM" id="SSF50621">
    <property type="entry name" value="Alanine racemase C-terminal domain-like"/>
    <property type="match status" value="1"/>
</dbReference>
<evidence type="ECO:0000313" key="13">
    <source>
        <dbReference type="Proteomes" id="UP000614609"/>
    </source>
</evidence>
<dbReference type="EMBL" id="JAGGKO010000004">
    <property type="protein sequence ID" value="MBP1955305.1"/>
    <property type="molecule type" value="Genomic_DNA"/>
</dbReference>
<feature type="binding site" evidence="5">
    <location>
        <position position="352"/>
    </location>
    <ligand>
        <name>substrate</name>
    </ligand>
</feature>
<evidence type="ECO:0000313" key="11">
    <source>
        <dbReference type="EMBL" id="GGM71162.1"/>
    </source>
</evidence>